<dbReference type="PANTHER" id="PTHR46706">
    <property type="entry name" value="PROTEIN QUA-1-RELATED"/>
    <property type="match status" value="1"/>
</dbReference>
<protein>
    <submittedName>
        <fullName evidence="4">3D domain-containing protein</fullName>
    </submittedName>
</protein>
<keyword evidence="3" id="KW-1185">Reference proteome</keyword>
<reference evidence="4" key="1">
    <citation type="submission" date="2017-02" db="UniProtKB">
        <authorList>
            <consortium name="WormBaseParasite"/>
        </authorList>
    </citation>
    <scope>IDENTIFICATION</scope>
</reference>
<evidence type="ECO:0000256" key="2">
    <source>
        <dbReference type="SAM" id="SignalP"/>
    </source>
</evidence>
<proteinExistence type="predicted"/>
<keyword evidence="2" id="KW-0732">Signal</keyword>
<evidence type="ECO:0000313" key="4">
    <source>
        <dbReference type="WBParaSite" id="PTRK_0000748300.1"/>
    </source>
</evidence>
<dbReference type="InterPro" id="IPR052140">
    <property type="entry name" value="Dev_Signal_Hedgehog-like"/>
</dbReference>
<dbReference type="WBParaSite" id="PTRK_0000748300.1">
    <property type="protein sequence ID" value="PTRK_0000748300.1"/>
    <property type="gene ID" value="PTRK_0000748300"/>
</dbReference>
<feature type="signal peptide" evidence="2">
    <location>
        <begin position="1"/>
        <end position="18"/>
    </location>
</feature>
<accession>A0A0N4ZHT7</accession>
<dbReference type="STRING" id="131310.A0A0N4ZHT7"/>
<dbReference type="Proteomes" id="UP000038045">
    <property type="component" value="Unplaced"/>
</dbReference>
<feature type="chain" id="PRO_5005891724" evidence="2">
    <location>
        <begin position="19"/>
        <end position="177"/>
    </location>
</feature>
<dbReference type="PANTHER" id="PTHR46706:SF12">
    <property type="entry name" value="PROTEIN QUA-1-RELATED"/>
    <property type="match status" value="1"/>
</dbReference>
<dbReference type="AlphaFoldDB" id="A0A0N4ZHT7"/>
<keyword evidence="1" id="KW-0217">Developmental protein</keyword>
<organism evidence="3 4">
    <name type="scientific">Parastrongyloides trichosuri</name>
    <name type="common">Possum-specific nematode worm</name>
    <dbReference type="NCBI Taxonomy" id="131310"/>
    <lineage>
        <taxon>Eukaryota</taxon>
        <taxon>Metazoa</taxon>
        <taxon>Ecdysozoa</taxon>
        <taxon>Nematoda</taxon>
        <taxon>Chromadorea</taxon>
        <taxon>Rhabditida</taxon>
        <taxon>Tylenchina</taxon>
        <taxon>Panagrolaimomorpha</taxon>
        <taxon>Strongyloidoidea</taxon>
        <taxon>Strongyloididae</taxon>
        <taxon>Parastrongyloides</taxon>
    </lineage>
</organism>
<evidence type="ECO:0000313" key="3">
    <source>
        <dbReference type="Proteomes" id="UP000038045"/>
    </source>
</evidence>
<sequence>MKNIILSILFSFITFILADYCGESKIPSGIEVDQNGRLSLSCTKPSCFKKSYSDCEERAFKRSCQSETSWVGGITNYAPRIIDGFYLQCCEFEQLPSVSRVIKENLIVRPGEYYDGEEILDDIGDELVSFDLISDISKNVFENNTIYYKVKVVRFYCDKLVKIAKPHNNWPYFDENE</sequence>
<name>A0A0N4ZHT7_PARTI</name>
<evidence type="ECO:0000256" key="1">
    <source>
        <dbReference type="ARBA" id="ARBA00022473"/>
    </source>
</evidence>